<dbReference type="VEuPathDB" id="FungiDB:RhiirFUN_000807"/>
<dbReference type="AlphaFoldDB" id="A0A2I1HGE7"/>
<name>A0A2I1HGE7_9GLOM</name>
<accession>A0A2I1HGE7</accession>
<evidence type="ECO:0000313" key="2">
    <source>
        <dbReference type="Proteomes" id="UP000234323"/>
    </source>
</evidence>
<dbReference type="Proteomes" id="UP000234323">
    <property type="component" value="Unassembled WGS sequence"/>
</dbReference>
<sequence>MAYTAEKLATIFGCTVPDLIAINREILLEQCSKQSPLKVLEIVVEMVENLPSDEFGKHLKMNRLWYYCCKNELWKRHKEAEEAYNRAADECKKTLKVHYKALSEIRNENIDKIFEEYDKAHEKGRTKFRCGFVTREPNLGEPSPRRILDWRVFDTEEEWVREIMWYLDIAYLKALDSKFSKESMVET</sequence>
<keyword evidence="2" id="KW-1185">Reference proteome</keyword>
<dbReference type="EMBL" id="LLXI01002775">
    <property type="protein sequence ID" value="PKY57951.1"/>
    <property type="molecule type" value="Genomic_DNA"/>
</dbReference>
<comment type="caution">
    <text evidence="1">The sequence shown here is derived from an EMBL/GenBank/DDBJ whole genome shotgun (WGS) entry which is preliminary data.</text>
</comment>
<protein>
    <submittedName>
        <fullName evidence="1">Uncharacterized protein</fullName>
    </submittedName>
</protein>
<gene>
    <name evidence="1" type="ORF">RhiirA4_479415</name>
</gene>
<reference evidence="1 2" key="1">
    <citation type="submission" date="2015-10" db="EMBL/GenBank/DDBJ databases">
        <title>Genome analyses suggest a sexual origin of heterokaryosis in a supposedly ancient asexual fungus.</title>
        <authorList>
            <person name="Ropars J."/>
            <person name="Sedzielewska K."/>
            <person name="Noel J."/>
            <person name="Charron P."/>
            <person name="Farinelli L."/>
            <person name="Marton T."/>
            <person name="Kruger M."/>
            <person name="Pelin A."/>
            <person name="Brachmann A."/>
            <person name="Corradi N."/>
        </authorList>
    </citation>
    <scope>NUCLEOTIDE SEQUENCE [LARGE SCALE GENOMIC DNA]</scope>
    <source>
        <strain evidence="1 2">A4</strain>
    </source>
</reference>
<proteinExistence type="predicted"/>
<evidence type="ECO:0000313" key="1">
    <source>
        <dbReference type="EMBL" id="PKY57951.1"/>
    </source>
</evidence>
<organism evidence="1 2">
    <name type="scientific">Rhizophagus irregularis</name>
    <dbReference type="NCBI Taxonomy" id="588596"/>
    <lineage>
        <taxon>Eukaryota</taxon>
        <taxon>Fungi</taxon>
        <taxon>Fungi incertae sedis</taxon>
        <taxon>Mucoromycota</taxon>
        <taxon>Glomeromycotina</taxon>
        <taxon>Glomeromycetes</taxon>
        <taxon>Glomerales</taxon>
        <taxon>Glomeraceae</taxon>
        <taxon>Rhizophagus</taxon>
    </lineage>
</organism>
<dbReference type="VEuPathDB" id="FungiDB:RhiirA1_480262"/>